<dbReference type="RefSeq" id="WP_157833017.1">
    <property type="nucleotide sequence ID" value="NZ_FQZM01000037.1"/>
</dbReference>
<gene>
    <name evidence="1" type="ORF">SAMN02745219_02693</name>
</gene>
<name>A0A1M6JSX1_9FIRM</name>
<evidence type="ECO:0000313" key="2">
    <source>
        <dbReference type="Proteomes" id="UP000184529"/>
    </source>
</evidence>
<protein>
    <submittedName>
        <fullName evidence="1">Uncharacterized protein</fullName>
    </submittedName>
</protein>
<sequence length="53" mass="6103">MKKARVPHNPGRVVVKSLRKGPWLINYRLQGGKIVYLLWATKGLGFLKNWGQE</sequence>
<proteinExistence type="predicted"/>
<evidence type="ECO:0000313" key="1">
    <source>
        <dbReference type="EMBL" id="SHJ49722.1"/>
    </source>
</evidence>
<accession>A0A1M6JSX1</accession>
<dbReference type="Proteomes" id="UP000184529">
    <property type="component" value="Unassembled WGS sequence"/>
</dbReference>
<dbReference type="AlphaFoldDB" id="A0A1M6JSX1"/>
<reference evidence="2" key="1">
    <citation type="submission" date="2016-11" db="EMBL/GenBank/DDBJ databases">
        <authorList>
            <person name="Varghese N."/>
            <person name="Submissions S."/>
        </authorList>
    </citation>
    <scope>NUCLEOTIDE SEQUENCE [LARGE SCALE GENOMIC DNA]</scope>
    <source>
        <strain evidence="2">DSM 16057</strain>
    </source>
</reference>
<dbReference type="EMBL" id="FQZM01000037">
    <property type="protein sequence ID" value="SHJ49722.1"/>
    <property type="molecule type" value="Genomic_DNA"/>
</dbReference>
<keyword evidence="2" id="KW-1185">Reference proteome</keyword>
<organism evidence="1 2">
    <name type="scientific">Desulfofundulus thermosubterraneus DSM 16057</name>
    <dbReference type="NCBI Taxonomy" id="1121432"/>
    <lineage>
        <taxon>Bacteria</taxon>
        <taxon>Bacillati</taxon>
        <taxon>Bacillota</taxon>
        <taxon>Clostridia</taxon>
        <taxon>Eubacteriales</taxon>
        <taxon>Peptococcaceae</taxon>
        <taxon>Desulfofundulus</taxon>
    </lineage>
</organism>